<evidence type="ECO:0000313" key="2">
    <source>
        <dbReference type="EMBL" id="KAE8151032.1"/>
    </source>
</evidence>
<dbReference type="Proteomes" id="UP000325780">
    <property type="component" value="Unassembled WGS sequence"/>
</dbReference>
<name>A0A5N6TXB9_ASPAV</name>
<protein>
    <submittedName>
        <fullName evidence="2">Uncharacterized protein</fullName>
    </submittedName>
</protein>
<evidence type="ECO:0000313" key="3">
    <source>
        <dbReference type="Proteomes" id="UP000325780"/>
    </source>
</evidence>
<reference evidence="2 3" key="1">
    <citation type="submission" date="2019-04" db="EMBL/GenBank/DDBJ databases">
        <title>Friends and foes A comparative genomics study of 23 Aspergillus species from section Flavi.</title>
        <authorList>
            <consortium name="DOE Joint Genome Institute"/>
            <person name="Kjaerbolling I."/>
            <person name="Vesth T."/>
            <person name="Frisvad J.C."/>
            <person name="Nybo J.L."/>
            <person name="Theobald S."/>
            <person name="Kildgaard S."/>
            <person name="Isbrandt T."/>
            <person name="Kuo A."/>
            <person name="Sato A."/>
            <person name="Lyhne E.K."/>
            <person name="Kogle M.E."/>
            <person name="Wiebenga A."/>
            <person name="Kun R.S."/>
            <person name="Lubbers R.J."/>
            <person name="Makela M.R."/>
            <person name="Barry K."/>
            <person name="Chovatia M."/>
            <person name="Clum A."/>
            <person name="Daum C."/>
            <person name="Haridas S."/>
            <person name="He G."/>
            <person name="LaButti K."/>
            <person name="Lipzen A."/>
            <person name="Mondo S."/>
            <person name="Riley R."/>
            <person name="Salamov A."/>
            <person name="Simmons B.A."/>
            <person name="Magnuson J.K."/>
            <person name="Henrissat B."/>
            <person name="Mortensen U.H."/>
            <person name="Larsen T.O."/>
            <person name="Devries R.P."/>
            <person name="Grigoriev I.V."/>
            <person name="Machida M."/>
            <person name="Baker S.E."/>
            <person name="Andersen M.R."/>
        </authorList>
    </citation>
    <scope>NUCLEOTIDE SEQUENCE [LARGE SCALE GENOMIC DNA]</scope>
    <source>
        <strain evidence="2 3">IBT 18842</strain>
    </source>
</reference>
<dbReference type="AlphaFoldDB" id="A0A5N6TXB9"/>
<organism evidence="2 3">
    <name type="scientific">Aspergillus avenaceus</name>
    <dbReference type="NCBI Taxonomy" id="36643"/>
    <lineage>
        <taxon>Eukaryota</taxon>
        <taxon>Fungi</taxon>
        <taxon>Dikarya</taxon>
        <taxon>Ascomycota</taxon>
        <taxon>Pezizomycotina</taxon>
        <taxon>Eurotiomycetes</taxon>
        <taxon>Eurotiomycetidae</taxon>
        <taxon>Eurotiales</taxon>
        <taxon>Aspergillaceae</taxon>
        <taxon>Aspergillus</taxon>
        <taxon>Aspergillus subgen. Circumdati</taxon>
    </lineage>
</organism>
<feature type="compositionally biased region" description="Basic residues" evidence="1">
    <location>
        <begin position="8"/>
        <end position="20"/>
    </location>
</feature>
<sequence length="105" mass="11552">MVPGQKATKARHNRRSRRLWTRGTTQAPQCNSPAPFSPLPVVSWLFSTLLSSVVSTLPILAQNLSDSSAGRFVRLLICPFTSKTTDLVRVSHNSNSPHQILLLTS</sequence>
<evidence type="ECO:0000256" key="1">
    <source>
        <dbReference type="SAM" id="MobiDB-lite"/>
    </source>
</evidence>
<accession>A0A5N6TXB9</accession>
<keyword evidence="3" id="KW-1185">Reference proteome</keyword>
<feature type="compositionally biased region" description="Polar residues" evidence="1">
    <location>
        <begin position="22"/>
        <end position="32"/>
    </location>
</feature>
<proteinExistence type="predicted"/>
<feature type="region of interest" description="Disordered" evidence="1">
    <location>
        <begin position="1"/>
        <end position="32"/>
    </location>
</feature>
<gene>
    <name evidence="2" type="ORF">BDV25DRAFT_153420</name>
</gene>
<dbReference type="EMBL" id="ML742080">
    <property type="protein sequence ID" value="KAE8151032.1"/>
    <property type="molecule type" value="Genomic_DNA"/>
</dbReference>